<dbReference type="Gene3D" id="3.60.20.40">
    <property type="match status" value="1"/>
</dbReference>
<dbReference type="InterPro" id="IPR043137">
    <property type="entry name" value="GGT_ssub_C"/>
</dbReference>
<dbReference type="Gene3D" id="1.10.246.130">
    <property type="match status" value="1"/>
</dbReference>
<organism evidence="1 2">
    <name type="scientific">Caballeronia udeis</name>
    <dbReference type="NCBI Taxonomy" id="1232866"/>
    <lineage>
        <taxon>Bacteria</taxon>
        <taxon>Pseudomonadati</taxon>
        <taxon>Pseudomonadota</taxon>
        <taxon>Betaproteobacteria</taxon>
        <taxon>Burkholderiales</taxon>
        <taxon>Burkholderiaceae</taxon>
        <taxon>Caballeronia</taxon>
    </lineage>
</organism>
<dbReference type="SUPFAM" id="SSF56235">
    <property type="entry name" value="N-terminal nucleophile aminohydrolases (Ntn hydrolases)"/>
    <property type="match status" value="1"/>
</dbReference>
<reference evidence="1 2" key="1">
    <citation type="submission" date="2016-01" db="EMBL/GenBank/DDBJ databases">
        <authorList>
            <person name="Oliw E.H."/>
        </authorList>
    </citation>
    <scope>NUCLEOTIDE SEQUENCE [LARGE SCALE GENOMIC DNA]</scope>
    <source>
        <strain evidence="1">LMG 27134</strain>
    </source>
</reference>
<sequence>MSPDFPNSASAARGMAVAPHALASQSALAVLREGGNAVEAMIAAAATIAVVYPHMNSIGGDGFWLISRPGDEPVGIEACGAAALAATIDEYRSRALTAIPTRGPLAANTVAGTVSGWQLAQRWSNETLGGTLPAARLLEDAIHYAKHGVPVTRSQAQCVAGTRAELQSIPGFADTFLPDARTPAAGERFAMPRLAAALQQLADAGFEDFYRGDLARSMAGDLRSVGSLLTLADLERHRASLRTPLALVHSLGTVYNMPPPTQGLVSLLILGILDRVLAKDMDPLGPEFVHACVEATKLAFGIRDQHITDPDHMLIDPLTLLDPAALDAMAARVSMTQAAPWGRGLGPGDTVWLGVMDANGVAVSFIQSIYHEFGSGVVLARSGINWQNRGCSFSLDAQALNPLMPGRRPFHTLNPALARFSDGRTMVYGNMGGDGQPQSQSAVFSRIAHFGWNPQAAIDAPRWLLGRTWGQTTDTLKLEARFAPATAAALEALGHEVETMQAYDEAMGHAGAIIRYPDGLLEAGYDPRSDGGAAGW</sequence>
<dbReference type="RefSeq" id="WP_062090721.1">
    <property type="nucleotide sequence ID" value="NZ_FCOK02000058.1"/>
</dbReference>
<dbReference type="GO" id="GO:0016740">
    <property type="term" value="F:transferase activity"/>
    <property type="evidence" value="ECO:0007669"/>
    <property type="project" value="UniProtKB-KW"/>
</dbReference>
<dbReference type="PANTHER" id="PTHR43881">
    <property type="entry name" value="GAMMA-GLUTAMYLTRANSPEPTIDASE (AFU_ORTHOLOGUE AFUA_4G13580)"/>
    <property type="match status" value="1"/>
</dbReference>
<evidence type="ECO:0000313" key="2">
    <source>
        <dbReference type="Proteomes" id="UP000054683"/>
    </source>
</evidence>
<accession>A0A158IPJ5</accession>
<keyword evidence="1" id="KW-0808">Transferase</keyword>
<dbReference type="Proteomes" id="UP000054683">
    <property type="component" value="Unassembled WGS sequence"/>
</dbReference>
<dbReference type="EMBL" id="FCOK02000058">
    <property type="protein sequence ID" value="SAL58477.1"/>
    <property type="molecule type" value="Genomic_DNA"/>
</dbReference>
<dbReference type="PRINTS" id="PR01210">
    <property type="entry name" value="GGTRANSPTASE"/>
</dbReference>
<protein>
    <submittedName>
        <fullName evidence="1">Gamma-glutamyltransferase</fullName>
    </submittedName>
</protein>
<dbReference type="InterPro" id="IPR052896">
    <property type="entry name" value="GGT-like_enzyme"/>
</dbReference>
<dbReference type="PANTHER" id="PTHR43881:SF5">
    <property type="entry name" value="GAMMA-GLUTAMYLTRANSPEPTIDASE"/>
    <property type="match status" value="1"/>
</dbReference>
<name>A0A158IPJ5_9BURK</name>
<evidence type="ECO:0000313" key="1">
    <source>
        <dbReference type="EMBL" id="SAL58477.1"/>
    </source>
</evidence>
<proteinExistence type="predicted"/>
<dbReference type="Pfam" id="PF01019">
    <property type="entry name" value="G_glu_transpept"/>
    <property type="match status" value="1"/>
</dbReference>
<dbReference type="InterPro" id="IPR029055">
    <property type="entry name" value="Ntn_hydrolases_N"/>
</dbReference>
<gene>
    <name evidence="1" type="ORF">AWB69_06449</name>
</gene>
<dbReference type="InterPro" id="IPR043138">
    <property type="entry name" value="GGT_lsub"/>
</dbReference>
<dbReference type="AlphaFoldDB" id="A0A158IPJ5"/>